<protein>
    <submittedName>
        <fullName evidence="1">Uncharacterized protein</fullName>
    </submittedName>
</protein>
<evidence type="ECO:0000313" key="2">
    <source>
        <dbReference type="Proteomes" id="UP001157418"/>
    </source>
</evidence>
<organism evidence="1 2">
    <name type="scientific">Lactuca virosa</name>
    <dbReference type="NCBI Taxonomy" id="75947"/>
    <lineage>
        <taxon>Eukaryota</taxon>
        <taxon>Viridiplantae</taxon>
        <taxon>Streptophyta</taxon>
        <taxon>Embryophyta</taxon>
        <taxon>Tracheophyta</taxon>
        <taxon>Spermatophyta</taxon>
        <taxon>Magnoliopsida</taxon>
        <taxon>eudicotyledons</taxon>
        <taxon>Gunneridae</taxon>
        <taxon>Pentapetalae</taxon>
        <taxon>asterids</taxon>
        <taxon>campanulids</taxon>
        <taxon>Asterales</taxon>
        <taxon>Asteraceae</taxon>
        <taxon>Cichorioideae</taxon>
        <taxon>Cichorieae</taxon>
        <taxon>Lactucinae</taxon>
        <taxon>Lactuca</taxon>
    </lineage>
</organism>
<dbReference type="EMBL" id="CAKMRJ010005745">
    <property type="protein sequence ID" value="CAH1454264.1"/>
    <property type="molecule type" value="Genomic_DNA"/>
</dbReference>
<comment type="caution">
    <text evidence="1">The sequence shown here is derived from an EMBL/GenBank/DDBJ whole genome shotgun (WGS) entry which is preliminary data.</text>
</comment>
<proteinExistence type="predicted"/>
<gene>
    <name evidence="1" type="ORF">LVIROSA_LOCUS39453</name>
</gene>
<reference evidence="1 2" key="1">
    <citation type="submission" date="2022-01" db="EMBL/GenBank/DDBJ databases">
        <authorList>
            <person name="Xiong W."/>
            <person name="Schranz E."/>
        </authorList>
    </citation>
    <scope>NUCLEOTIDE SEQUENCE [LARGE SCALE GENOMIC DNA]</scope>
</reference>
<dbReference type="Proteomes" id="UP001157418">
    <property type="component" value="Unassembled WGS sequence"/>
</dbReference>
<dbReference type="AlphaFoldDB" id="A0AAU9PWL5"/>
<name>A0AAU9PWL5_9ASTR</name>
<sequence>MKMSDNSPYSSVKMLCYLIGLIIFLSTTQLGAVDSRALRPTRVNISNGANRDEGIEFRVSSSIKTKGGGLPLRKMESAFTLASGPSKRGPGH</sequence>
<accession>A0AAU9PWL5</accession>
<keyword evidence="2" id="KW-1185">Reference proteome</keyword>
<evidence type="ECO:0000313" key="1">
    <source>
        <dbReference type="EMBL" id="CAH1454264.1"/>
    </source>
</evidence>